<dbReference type="Pfam" id="PF13379">
    <property type="entry name" value="NMT1_2"/>
    <property type="match status" value="1"/>
</dbReference>
<comment type="subcellular location">
    <subcellularLocation>
        <location evidence="2">Cell inner membrane</location>
    </subcellularLocation>
    <subcellularLocation>
        <location evidence="1">Periplasm</location>
    </subcellularLocation>
</comment>
<evidence type="ECO:0000256" key="8">
    <source>
        <dbReference type="ARBA" id="ARBA00023136"/>
    </source>
</evidence>
<dbReference type="PANTHER" id="PTHR30024">
    <property type="entry name" value="ALIPHATIC SULFONATES-BINDING PROTEIN-RELATED"/>
    <property type="match status" value="1"/>
</dbReference>
<evidence type="ECO:0000256" key="2">
    <source>
        <dbReference type="ARBA" id="ARBA00004533"/>
    </source>
</evidence>
<evidence type="ECO:0000313" key="11">
    <source>
        <dbReference type="Proteomes" id="UP000676325"/>
    </source>
</evidence>
<sequence>MTKRTRRLRALAGAALIALLGGCAHAAQMEPASAVPAATGSGTAAASLRLGYFANLTHSTPIAGLAEGFYRARLGSTKLSTVVFADGPDEMTALLSGQLDAAYVGPSSALSAYSASHGTGLEIVAGAETGGAELVVAPGIRTVADLRGKTLADPQLGNTQDIALRSWLLQQGIHTTLQGTGEVDVEPSGNPTTLSLLRTGRIAGAWVPEPWASRLVIDGGGHVLVDERTLWPQGRFATTVLVVRSDYLAAHPQTVRELIAGQIAANAWITANPARAEQVVEGRIAELSGVRLEPAVLSRAWSEQSVTNDPIASSLRTELQHAVAVGLSTSSTSISGIYDLSALDDALSAAGRPAAGADGLGTP</sequence>
<feature type="signal peptide" evidence="9">
    <location>
        <begin position="1"/>
        <end position="26"/>
    </location>
</feature>
<evidence type="ECO:0000313" key="10">
    <source>
        <dbReference type="EMBL" id="MBR7830433.1"/>
    </source>
</evidence>
<dbReference type="PROSITE" id="PS51257">
    <property type="entry name" value="PROKAR_LIPOPROTEIN"/>
    <property type="match status" value="1"/>
</dbReference>
<keyword evidence="11" id="KW-1185">Reference proteome</keyword>
<keyword evidence="8" id="KW-0472">Membrane</keyword>
<keyword evidence="6" id="KW-0997">Cell inner membrane</keyword>
<comment type="similarity">
    <text evidence="3">Belongs to the bacterial solute-binding protein SsuA/TauA family.</text>
</comment>
<evidence type="ECO:0000256" key="3">
    <source>
        <dbReference type="ARBA" id="ARBA00010742"/>
    </source>
</evidence>
<evidence type="ECO:0000256" key="4">
    <source>
        <dbReference type="ARBA" id="ARBA00022448"/>
    </source>
</evidence>
<dbReference type="Gene3D" id="3.40.190.10">
    <property type="entry name" value="Periplasmic binding protein-like II"/>
    <property type="match status" value="2"/>
</dbReference>
<dbReference type="PANTHER" id="PTHR30024:SF47">
    <property type="entry name" value="TAURINE-BINDING PERIPLASMIC PROTEIN"/>
    <property type="match status" value="1"/>
</dbReference>
<reference evidence="10" key="1">
    <citation type="submission" date="2021-04" db="EMBL/GenBank/DDBJ databases">
        <title>Genome based classification of Actinospica acidithermotolerans sp. nov., an actinobacterium isolated from an Indonesian hot spring.</title>
        <authorList>
            <person name="Kusuma A.B."/>
            <person name="Putra K.E."/>
            <person name="Nafisah S."/>
            <person name="Loh J."/>
            <person name="Nouioui I."/>
            <person name="Goodfellow M."/>
        </authorList>
    </citation>
    <scope>NUCLEOTIDE SEQUENCE</scope>
    <source>
        <strain evidence="10">MGRD01-02</strain>
    </source>
</reference>
<organism evidence="10 11">
    <name type="scientific">Actinospica acidithermotolerans</name>
    <dbReference type="NCBI Taxonomy" id="2828514"/>
    <lineage>
        <taxon>Bacteria</taxon>
        <taxon>Bacillati</taxon>
        <taxon>Actinomycetota</taxon>
        <taxon>Actinomycetes</taxon>
        <taxon>Catenulisporales</taxon>
        <taxon>Actinospicaceae</taxon>
        <taxon>Actinospica</taxon>
    </lineage>
</organism>
<dbReference type="Proteomes" id="UP000676325">
    <property type="component" value="Unassembled WGS sequence"/>
</dbReference>
<name>A0A941EHD5_9ACTN</name>
<accession>A0A941EHD5</accession>
<dbReference type="GO" id="GO:0042597">
    <property type="term" value="C:periplasmic space"/>
    <property type="evidence" value="ECO:0007669"/>
    <property type="project" value="UniProtKB-SubCell"/>
</dbReference>
<protein>
    <submittedName>
        <fullName evidence="10">ABC transporter substrate-binding protein</fullName>
    </submittedName>
</protein>
<evidence type="ECO:0000256" key="6">
    <source>
        <dbReference type="ARBA" id="ARBA00022519"/>
    </source>
</evidence>
<proteinExistence type="inferred from homology"/>
<keyword evidence="7 9" id="KW-0732">Signal</keyword>
<keyword evidence="4" id="KW-0813">Transport</keyword>
<feature type="chain" id="PRO_5037551869" evidence="9">
    <location>
        <begin position="27"/>
        <end position="363"/>
    </location>
</feature>
<dbReference type="EMBL" id="JAGSOH010000132">
    <property type="protein sequence ID" value="MBR7830433.1"/>
    <property type="molecule type" value="Genomic_DNA"/>
</dbReference>
<comment type="caution">
    <text evidence="10">The sequence shown here is derived from an EMBL/GenBank/DDBJ whole genome shotgun (WGS) entry which is preliminary data.</text>
</comment>
<dbReference type="SUPFAM" id="SSF53850">
    <property type="entry name" value="Periplasmic binding protein-like II"/>
    <property type="match status" value="1"/>
</dbReference>
<dbReference type="AlphaFoldDB" id="A0A941EHD5"/>
<evidence type="ECO:0000256" key="1">
    <source>
        <dbReference type="ARBA" id="ARBA00004418"/>
    </source>
</evidence>
<dbReference type="CDD" id="cd13553">
    <property type="entry name" value="PBP2_NrtA_CpmA_like"/>
    <property type="match status" value="1"/>
</dbReference>
<dbReference type="GO" id="GO:0005886">
    <property type="term" value="C:plasma membrane"/>
    <property type="evidence" value="ECO:0007669"/>
    <property type="project" value="UniProtKB-SubCell"/>
</dbReference>
<evidence type="ECO:0000256" key="5">
    <source>
        <dbReference type="ARBA" id="ARBA00022475"/>
    </source>
</evidence>
<evidence type="ECO:0000256" key="9">
    <source>
        <dbReference type="SAM" id="SignalP"/>
    </source>
</evidence>
<dbReference type="RefSeq" id="WP_212521559.1">
    <property type="nucleotide sequence ID" value="NZ_JAGSOH010000132.1"/>
</dbReference>
<dbReference type="InterPro" id="IPR044527">
    <property type="entry name" value="NrtA/CpmA_ABC-bd_dom"/>
</dbReference>
<keyword evidence="5" id="KW-1003">Cell membrane</keyword>
<evidence type="ECO:0000256" key="7">
    <source>
        <dbReference type="ARBA" id="ARBA00022729"/>
    </source>
</evidence>
<gene>
    <name evidence="10" type="ORF">KDK95_29300</name>
</gene>